<keyword evidence="2" id="KW-1185">Reference proteome</keyword>
<sequence>VTFRFEFQSLLLFWSSFIPPSSYPFSSPESQKKEKAKRFARLTGKSGSVIRLSVFFQILLNVSCGLF</sequence>
<comment type="caution">
    <text evidence="1">The sequence shown here is derived from an EMBL/GenBank/DDBJ whole genome shotgun (WGS) entry which is preliminary data.</text>
</comment>
<evidence type="ECO:0000313" key="1">
    <source>
        <dbReference type="EMBL" id="KAI3860598.1"/>
    </source>
</evidence>
<dbReference type="AlphaFoldDB" id="A0AAD4S3M7"/>
<gene>
    <name evidence="1" type="ORF">MKW98_017233</name>
</gene>
<accession>A0AAD4S3M7</accession>
<feature type="non-terminal residue" evidence="1">
    <location>
        <position position="1"/>
    </location>
</feature>
<dbReference type="Proteomes" id="UP001202328">
    <property type="component" value="Unassembled WGS sequence"/>
</dbReference>
<protein>
    <submittedName>
        <fullName evidence="1">Uncharacterized protein</fullName>
    </submittedName>
</protein>
<proteinExistence type="predicted"/>
<reference evidence="1" key="1">
    <citation type="submission" date="2022-04" db="EMBL/GenBank/DDBJ databases">
        <title>A functionally conserved STORR gene fusion in Papaver species that diverged 16.8 million years ago.</title>
        <authorList>
            <person name="Catania T."/>
        </authorList>
    </citation>
    <scope>NUCLEOTIDE SEQUENCE</scope>
    <source>
        <strain evidence="1">S-188037</strain>
    </source>
</reference>
<evidence type="ECO:0000313" key="2">
    <source>
        <dbReference type="Proteomes" id="UP001202328"/>
    </source>
</evidence>
<name>A0AAD4S3M7_9MAGN</name>
<organism evidence="1 2">
    <name type="scientific">Papaver atlanticum</name>
    <dbReference type="NCBI Taxonomy" id="357466"/>
    <lineage>
        <taxon>Eukaryota</taxon>
        <taxon>Viridiplantae</taxon>
        <taxon>Streptophyta</taxon>
        <taxon>Embryophyta</taxon>
        <taxon>Tracheophyta</taxon>
        <taxon>Spermatophyta</taxon>
        <taxon>Magnoliopsida</taxon>
        <taxon>Ranunculales</taxon>
        <taxon>Papaveraceae</taxon>
        <taxon>Papaveroideae</taxon>
        <taxon>Papaver</taxon>
    </lineage>
</organism>
<dbReference type="EMBL" id="JAJJMB010014398">
    <property type="protein sequence ID" value="KAI3860598.1"/>
    <property type="molecule type" value="Genomic_DNA"/>
</dbReference>